<proteinExistence type="inferred from homology"/>
<dbReference type="PANTHER" id="PTHR43669">
    <property type="entry name" value="5-KETO-D-GLUCONATE 5-REDUCTASE"/>
    <property type="match status" value="1"/>
</dbReference>
<keyword evidence="5" id="KW-1185">Reference proteome</keyword>
<dbReference type="InterPro" id="IPR057326">
    <property type="entry name" value="KR_dom"/>
</dbReference>
<dbReference type="InterPro" id="IPR002347">
    <property type="entry name" value="SDR_fam"/>
</dbReference>
<dbReference type="PANTHER" id="PTHR43669:SF8">
    <property type="entry name" value="SHORT-CHAIN TYPE DEHYDROGENASE_REDUCTASE-RELATED"/>
    <property type="match status" value="1"/>
</dbReference>
<gene>
    <name evidence="4" type="ORF">AB0I59_25675</name>
</gene>
<evidence type="ECO:0000313" key="5">
    <source>
        <dbReference type="Proteomes" id="UP001551675"/>
    </source>
</evidence>
<dbReference type="EC" id="1.1.1.47" evidence="4"/>
<evidence type="ECO:0000256" key="1">
    <source>
        <dbReference type="ARBA" id="ARBA00006484"/>
    </source>
</evidence>
<dbReference type="SMART" id="SM00822">
    <property type="entry name" value="PKS_KR"/>
    <property type="match status" value="1"/>
</dbReference>
<dbReference type="Proteomes" id="UP001551675">
    <property type="component" value="Unassembled WGS sequence"/>
</dbReference>
<organism evidence="4 5">
    <name type="scientific">Microtetraspora glauca</name>
    <dbReference type="NCBI Taxonomy" id="1996"/>
    <lineage>
        <taxon>Bacteria</taxon>
        <taxon>Bacillati</taxon>
        <taxon>Actinomycetota</taxon>
        <taxon>Actinomycetes</taxon>
        <taxon>Streptosporangiales</taxon>
        <taxon>Streptosporangiaceae</taxon>
        <taxon>Microtetraspora</taxon>
    </lineage>
</organism>
<comment type="similarity">
    <text evidence="1">Belongs to the short-chain dehydrogenases/reductases (SDR) family.</text>
</comment>
<evidence type="ECO:0000259" key="3">
    <source>
        <dbReference type="SMART" id="SM00822"/>
    </source>
</evidence>
<dbReference type="GO" id="GO:0047936">
    <property type="term" value="F:glucose 1-dehydrogenase [NAD(P)+] activity"/>
    <property type="evidence" value="ECO:0007669"/>
    <property type="project" value="UniProtKB-EC"/>
</dbReference>
<comment type="caution">
    <text evidence="4">The sequence shown here is derived from an EMBL/GenBank/DDBJ whole genome shotgun (WGS) entry which is preliminary data.</text>
</comment>
<dbReference type="Pfam" id="PF13561">
    <property type="entry name" value="adh_short_C2"/>
    <property type="match status" value="1"/>
</dbReference>
<dbReference type="RefSeq" id="WP_358136743.1">
    <property type="nucleotide sequence ID" value="NZ_JBFALK010000015.1"/>
</dbReference>
<dbReference type="PRINTS" id="PR00081">
    <property type="entry name" value="GDHRDH"/>
</dbReference>
<dbReference type="InterPro" id="IPR036291">
    <property type="entry name" value="NAD(P)-bd_dom_sf"/>
</dbReference>
<accession>A0ABV3GKH0</accession>
<reference evidence="4 5" key="1">
    <citation type="submission" date="2024-06" db="EMBL/GenBank/DDBJ databases">
        <title>The Natural Products Discovery Center: Release of the First 8490 Sequenced Strains for Exploring Actinobacteria Biosynthetic Diversity.</title>
        <authorList>
            <person name="Kalkreuter E."/>
            <person name="Kautsar S.A."/>
            <person name="Yang D."/>
            <person name="Bader C.D."/>
            <person name="Teijaro C.N."/>
            <person name="Fluegel L."/>
            <person name="Davis C.M."/>
            <person name="Simpson J.R."/>
            <person name="Lauterbach L."/>
            <person name="Steele A.D."/>
            <person name="Gui C."/>
            <person name="Meng S."/>
            <person name="Li G."/>
            <person name="Viehrig K."/>
            <person name="Ye F."/>
            <person name="Su P."/>
            <person name="Kiefer A.F."/>
            <person name="Nichols A."/>
            <person name="Cepeda A.J."/>
            <person name="Yan W."/>
            <person name="Fan B."/>
            <person name="Jiang Y."/>
            <person name="Adhikari A."/>
            <person name="Zheng C.-J."/>
            <person name="Schuster L."/>
            <person name="Cowan T.M."/>
            <person name="Smanski M.J."/>
            <person name="Chevrette M.G."/>
            <person name="De Carvalho L.P.S."/>
            <person name="Shen B."/>
        </authorList>
    </citation>
    <scope>NUCLEOTIDE SEQUENCE [LARGE SCALE GENOMIC DNA]</scope>
    <source>
        <strain evidence="4 5">NPDC050100</strain>
    </source>
</reference>
<protein>
    <submittedName>
        <fullName evidence="4">Glucose 1-dehydrogenase</fullName>
        <ecNumber evidence="4">1.1.1.47</ecNumber>
    </submittedName>
</protein>
<feature type="domain" description="Ketoreductase" evidence="3">
    <location>
        <begin position="14"/>
        <end position="193"/>
    </location>
</feature>
<keyword evidence="2 4" id="KW-0560">Oxidoreductase</keyword>
<dbReference type="PRINTS" id="PR00080">
    <property type="entry name" value="SDRFAMILY"/>
</dbReference>
<dbReference type="SUPFAM" id="SSF51735">
    <property type="entry name" value="NAD(P)-binding Rossmann-fold domains"/>
    <property type="match status" value="1"/>
</dbReference>
<name>A0ABV3GKH0_MICGL</name>
<dbReference type="NCBIfam" id="NF005559">
    <property type="entry name" value="PRK07231.1"/>
    <property type="match status" value="1"/>
</dbReference>
<evidence type="ECO:0000256" key="2">
    <source>
        <dbReference type="ARBA" id="ARBA00023002"/>
    </source>
</evidence>
<evidence type="ECO:0000313" key="4">
    <source>
        <dbReference type="EMBL" id="MEV0972007.1"/>
    </source>
</evidence>
<dbReference type="EMBL" id="JBFALK010000015">
    <property type="protein sequence ID" value="MEV0972007.1"/>
    <property type="molecule type" value="Genomic_DNA"/>
</dbReference>
<dbReference type="Gene3D" id="3.40.50.720">
    <property type="entry name" value="NAD(P)-binding Rossmann-like Domain"/>
    <property type="match status" value="1"/>
</dbReference>
<sequence>MTGDDVRGGRLDGKVVIVTGAGNGIGAGFATALAAEGASVAVVDIDGGAAEQVVSAIRERGGRGLAVPVDVTDRASVRAMVSAVLAEFGDIDVLFNNAGILLKEPYLSTTERQWQKVLDVNGLGVLLCTQEVARHFIARGRGKVINTCSTSSRSPSAHFAAYAASKAAVLSLTHSSARALAPYGITVNGIGPGIIQTDLWSQMHRDETGSARAADSLAALDDYTPTILLGRVGTPGDVAPTAIFLASDDSDYITGQLIMVDGGIVLQ</sequence>